<comment type="caution">
    <text evidence="2">The sequence shown here is derived from an EMBL/GenBank/DDBJ whole genome shotgun (WGS) entry which is preliminary data.</text>
</comment>
<feature type="transmembrane region" description="Helical" evidence="1">
    <location>
        <begin position="48"/>
        <end position="72"/>
    </location>
</feature>
<evidence type="ECO:0000313" key="2">
    <source>
        <dbReference type="EMBL" id="KAK7817924.1"/>
    </source>
</evidence>
<reference evidence="2 3" key="1">
    <citation type="journal article" date="2023" name="bioRxiv">
        <title>Conserved and derived expression patterns and positive selection on dental genes reveal complex evolutionary context of ever-growing rodent molars.</title>
        <authorList>
            <person name="Calamari Z.T."/>
            <person name="Song A."/>
            <person name="Cohen E."/>
            <person name="Akter M."/>
            <person name="Roy R.D."/>
            <person name="Hallikas O."/>
            <person name="Christensen M.M."/>
            <person name="Li P."/>
            <person name="Marangoni P."/>
            <person name="Jernvall J."/>
            <person name="Klein O.D."/>
        </authorList>
    </citation>
    <scope>NUCLEOTIDE SEQUENCE [LARGE SCALE GENOMIC DNA]</scope>
    <source>
        <strain evidence="2">V071</strain>
    </source>
</reference>
<dbReference type="EMBL" id="JBBHLL010000091">
    <property type="protein sequence ID" value="KAK7817924.1"/>
    <property type="molecule type" value="Genomic_DNA"/>
</dbReference>
<name>A0AAW0ITK7_MYOGA</name>
<protein>
    <submittedName>
        <fullName evidence="2">Uncharacterized protein</fullName>
    </submittedName>
</protein>
<accession>A0AAW0ITK7</accession>
<keyword evidence="1" id="KW-0472">Membrane</keyword>
<evidence type="ECO:0000313" key="3">
    <source>
        <dbReference type="Proteomes" id="UP001488838"/>
    </source>
</evidence>
<keyword evidence="1" id="KW-0812">Transmembrane</keyword>
<gene>
    <name evidence="2" type="ORF">U0070_005567</name>
</gene>
<dbReference type="AlphaFoldDB" id="A0AAW0ITK7"/>
<dbReference type="Proteomes" id="UP001488838">
    <property type="component" value="Unassembled WGS sequence"/>
</dbReference>
<sequence length="132" mass="15539">MFSTHPEPSHILVIFSTCNLKKFLVHYTSVYEILSETVMEMPHRPTTYFFHTVSVIPSPSIKLVIYLSLAFLNLPNNVERTLFVLLMRFQLLFHLFFKMFTVSYSIYLFFSNPYSISTIFRLVTSGFISYLK</sequence>
<keyword evidence="3" id="KW-1185">Reference proteome</keyword>
<organism evidence="2 3">
    <name type="scientific">Myodes glareolus</name>
    <name type="common">Bank vole</name>
    <name type="synonym">Clethrionomys glareolus</name>
    <dbReference type="NCBI Taxonomy" id="447135"/>
    <lineage>
        <taxon>Eukaryota</taxon>
        <taxon>Metazoa</taxon>
        <taxon>Chordata</taxon>
        <taxon>Craniata</taxon>
        <taxon>Vertebrata</taxon>
        <taxon>Euteleostomi</taxon>
        <taxon>Mammalia</taxon>
        <taxon>Eutheria</taxon>
        <taxon>Euarchontoglires</taxon>
        <taxon>Glires</taxon>
        <taxon>Rodentia</taxon>
        <taxon>Myomorpha</taxon>
        <taxon>Muroidea</taxon>
        <taxon>Cricetidae</taxon>
        <taxon>Arvicolinae</taxon>
        <taxon>Myodes</taxon>
    </lineage>
</organism>
<evidence type="ECO:0000256" key="1">
    <source>
        <dbReference type="SAM" id="Phobius"/>
    </source>
</evidence>
<feature type="transmembrane region" description="Helical" evidence="1">
    <location>
        <begin position="84"/>
        <end position="107"/>
    </location>
</feature>
<proteinExistence type="predicted"/>
<keyword evidence="1" id="KW-1133">Transmembrane helix</keyword>